<proteinExistence type="predicted"/>
<protein>
    <submittedName>
        <fullName evidence="1">Uncharacterized protein</fullName>
    </submittedName>
</protein>
<organism evidence="1 2">
    <name type="scientific">Caerostris extrusa</name>
    <name type="common">Bark spider</name>
    <name type="synonym">Caerostris bankana</name>
    <dbReference type="NCBI Taxonomy" id="172846"/>
    <lineage>
        <taxon>Eukaryota</taxon>
        <taxon>Metazoa</taxon>
        <taxon>Ecdysozoa</taxon>
        <taxon>Arthropoda</taxon>
        <taxon>Chelicerata</taxon>
        <taxon>Arachnida</taxon>
        <taxon>Araneae</taxon>
        <taxon>Araneomorphae</taxon>
        <taxon>Entelegynae</taxon>
        <taxon>Araneoidea</taxon>
        <taxon>Araneidae</taxon>
        <taxon>Caerostris</taxon>
    </lineage>
</organism>
<comment type="caution">
    <text evidence="1">The sequence shown here is derived from an EMBL/GenBank/DDBJ whole genome shotgun (WGS) entry which is preliminary data.</text>
</comment>
<accession>A0AAV4T4K3</accession>
<reference evidence="1 2" key="1">
    <citation type="submission" date="2021-06" db="EMBL/GenBank/DDBJ databases">
        <title>Caerostris extrusa draft genome.</title>
        <authorList>
            <person name="Kono N."/>
            <person name="Arakawa K."/>
        </authorList>
    </citation>
    <scope>NUCLEOTIDE SEQUENCE [LARGE SCALE GENOMIC DNA]</scope>
</reference>
<gene>
    <name evidence="1" type="ORF">CEXT_720181</name>
</gene>
<evidence type="ECO:0000313" key="2">
    <source>
        <dbReference type="Proteomes" id="UP001054945"/>
    </source>
</evidence>
<dbReference type="AlphaFoldDB" id="A0AAV4T4K3"/>
<evidence type="ECO:0000313" key="1">
    <source>
        <dbReference type="EMBL" id="GIY38823.1"/>
    </source>
</evidence>
<keyword evidence="2" id="KW-1185">Reference proteome</keyword>
<sequence length="118" mass="12875">MVASPPPCHPWSLYSKCYGKMGMKISSDPVIDSHLRRMSASVTPSLTRGGRALLAECQRTSSACGRGSCSAMCTKSFLVGDSFFCLCCCWECLLNADFCGNARIWWKYNLLTILGGCV</sequence>
<name>A0AAV4T4K3_CAEEX</name>
<dbReference type="Proteomes" id="UP001054945">
    <property type="component" value="Unassembled WGS sequence"/>
</dbReference>
<dbReference type="EMBL" id="BPLR01010361">
    <property type="protein sequence ID" value="GIY38823.1"/>
    <property type="molecule type" value="Genomic_DNA"/>
</dbReference>